<dbReference type="InterPro" id="IPR041539">
    <property type="entry name" value="CxC5"/>
</dbReference>
<dbReference type="AlphaFoldDB" id="A0AAD7H2J5"/>
<dbReference type="Pfam" id="PF18718">
    <property type="entry name" value="CxC5"/>
    <property type="match status" value="1"/>
</dbReference>
<reference evidence="2" key="1">
    <citation type="submission" date="2023-03" db="EMBL/GenBank/DDBJ databases">
        <title>Massive genome expansion in bonnet fungi (Mycena s.s.) driven by repeated elements and novel gene families across ecological guilds.</title>
        <authorList>
            <consortium name="Lawrence Berkeley National Laboratory"/>
            <person name="Harder C.B."/>
            <person name="Miyauchi S."/>
            <person name="Viragh M."/>
            <person name="Kuo A."/>
            <person name="Thoen E."/>
            <person name="Andreopoulos B."/>
            <person name="Lu D."/>
            <person name="Skrede I."/>
            <person name="Drula E."/>
            <person name="Henrissat B."/>
            <person name="Morin E."/>
            <person name="Kohler A."/>
            <person name="Barry K."/>
            <person name="LaButti K."/>
            <person name="Morin E."/>
            <person name="Salamov A."/>
            <person name="Lipzen A."/>
            <person name="Mereny Z."/>
            <person name="Hegedus B."/>
            <person name="Baldrian P."/>
            <person name="Stursova M."/>
            <person name="Weitz H."/>
            <person name="Taylor A."/>
            <person name="Grigoriev I.V."/>
            <person name="Nagy L.G."/>
            <person name="Martin F."/>
            <person name="Kauserud H."/>
        </authorList>
    </citation>
    <scope>NUCLEOTIDE SEQUENCE</scope>
    <source>
        <strain evidence="2">CBHHK182m</strain>
    </source>
</reference>
<organism evidence="2 3">
    <name type="scientific">Mycena metata</name>
    <dbReference type="NCBI Taxonomy" id="1033252"/>
    <lineage>
        <taxon>Eukaryota</taxon>
        <taxon>Fungi</taxon>
        <taxon>Dikarya</taxon>
        <taxon>Basidiomycota</taxon>
        <taxon>Agaricomycotina</taxon>
        <taxon>Agaricomycetes</taxon>
        <taxon>Agaricomycetidae</taxon>
        <taxon>Agaricales</taxon>
        <taxon>Marasmiineae</taxon>
        <taxon>Mycenaceae</taxon>
        <taxon>Mycena</taxon>
    </lineage>
</organism>
<evidence type="ECO:0000313" key="3">
    <source>
        <dbReference type="Proteomes" id="UP001215598"/>
    </source>
</evidence>
<dbReference type="Proteomes" id="UP001215598">
    <property type="component" value="Unassembled WGS sequence"/>
</dbReference>
<evidence type="ECO:0000313" key="2">
    <source>
        <dbReference type="EMBL" id="KAJ7710189.1"/>
    </source>
</evidence>
<name>A0AAD7H2J5_9AGAR</name>
<feature type="domain" description="CxC5 like cysteine cluster associated with KDZ" evidence="1">
    <location>
        <begin position="47"/>
        <end position="127"/>
    </location>
</feature>
<gene>
    <name evidence="2" type="ORF">B0H16DRAFT_1480757</name>
</gene>
<accession>A0AAD7H2J5</accession>
<keyword evidence="3" id="KW-1185">Reference proteome</keyword>
<dbReference type="EMBL" id="JARKIB010000412">
    <property type="protein sequence ID" value="KAJ7710189.1"/>
    <property type="molecule type" value="Genomic_DNA"/>
</dbReference>
<proteinExistence type="predicted"/>
<sequence length="506" mass="56819">MAQEYLDYICQDLDRLYTLLEVPDNTKDLASFMFHHLHPMLATSRICFPLCAIATNKSTCKADYYPNMITRKVPRQKCTQELEYDIEYLWVLKHSVWVHRKIAFPQENVLHHFHLGWSNFADWVNNTTNNINISLIYGQSQHLFIEHFSRHLLVAYGKMAGFLCEAHAKMQVLAAKVRNVIGKNGGIIAGAMQHGCMDGCMDCTHVKCYMGAEVNGGNAVGVVGLEPGVAQMAEGVSLEINPTLIEEEPLPADMPHAPSRETCAGGTLWIYYTVGNGWEKSEASFSADAVTCDDAIHIAEHKQYEDRFHHLSFPGVQRVIWRQMAAGDTQPQQLCGPSFQVQLQALGGACGVPIAQGKCYCSESTPQVLGFINKVWVDYPQLCTSFVVYDKACDLCQHIVTQDATDLSLTSTKVIVDAWHYIGHQATDVLCQTKCNPALTDGSQPDLVLTELNNHGISHQTRAFNTETVEQLNSWLNGFESQLCQMTDINYNFFIHVWMLLYREKV</sequence>
<comment type="caution">
    <text evidence="2">The sequence shown here is derived from an EMBL/GenBank/DDBJ whole genome shotgun (WGS) entry which is preliminary data.</text>
</comment>
<evidence type="ECO:0000259" key="1">
    <source>
        <dbReference type="Pfam" id="PF18718"/>
    </source>
</evidence>
<protein>
    <recommendedName>
        <fullName evidence="1">CxC5 like cysteine cluster associated with KDZ domain-containing protein</fullName>
    </recommendedName>
</protein>